<protein>
    <submittedName>
        <fullName evidence="1">OLC1v1020581C1</fullName>
    </submittedName>
</protein>
<dbReference type="PANTHER" id="PTHR31286:SF165">
    <property type="entry name" value="DUF4283 DOMAIN-CONTAINING PROTEIN"/>
    <property type="match status" value="1"/>
</dbReference>
<proteinExistence type="predicted"/>
<dbReference type="AlphaFoldDB" id="A0AAV1EGU9"/>
<evidence type="ECO:0000313" key="2">
    <source>
        <dbReference type="Proteomes" id="UP001161247"/>
    </source>
</evidence>
<reference evidence="1" key="1">
    <citation type="submission" date="2023-03" db="EMBL/GenBank/DDBJ databases">
        <authorList>
            <person name="Julca I."/>
        </authorList>
    </citation>
    <scope>NUCLEOTIDE SEQUENCE</scope>
</reference>
<sequence>MDKVPVWIQLHGLELKYWNLNSLGNVASTIGCPIKADEHTVKKIRVQYARLLVEMELSDSVPDKIAFEDETSNVRVQKVVYEWLPSICKCYKGFGHLIENCQKKVTSVEKKVPVSVSEWRQVKKDKGGALLGDSELVLQDKADVKPAGYVTGDNGTVASVVMEGNSEFMGDVVGKKVSTDVQATQITAVRKPQFGTPEKL</sequence>
<organism evidence="1 2">
    <name type="scientific">Oldenlandia corymbosa var. corymbosa</name>
    <dbReference type="NCBI Taxonomy" id="529605"/>
    <lineage>
        <taxon>Eukaryota</taxon>
        <taxon>Viridiplantae</taxon>
        <taxon>Streptophyta</taxon>
        <taxon>Embryophyta</taxon>
        <taxon>Tracheophyta</taxon>
        <taxon>Spermatophyta</taxon>
        <taxon>Magnoliopsida</taxon>
        <taxon>eudicotyledons</taxon>
        <taxon>Gunneridae</taxon>
        <taxon>Pentapetalae</taxon>
        <taxon>asterids</taxon>
        <taxon>lamiids</taxon>
        <taxon>Gentianales</taxon>
        <taxon>Rubiaceae</taxon>
        <taxon>Rubioideae</taxon>
        <taxon>Spermacoceae</taxon>
        <taxon>Hedyotis-Oldenlandia complex</taxon>
        <taxon>Oldenlandia</taxon>
    </lineage>
</organism>
<dbReference type="Proteomes" id="UP001161247">
    <property type="component" value="Chromosome 9"/>
</dbReference>
<dbReference type="EMBL" id="OX459126">
    <property type="protein sequence ID" value="CAI9118947.1"/>
    <property type="molecule type" value="Genomic_DNA"/>
</dbReference>
<name>A0AAV1EGU9_OLDCO</name>
<dbReference type="PANTHER" id="PTHR31286">
    <property type="entry name" value="GLYCINE-RICH CELL WALL STRUCTURAL PROTEIN 1.8-LIKE"/>
    <property type="match status" value="1"/>
</dbReference>
<gene>
    <name evidence="1" type="ORF">OLC1_LOCUS24710</name>
</gene>
<dbReference type="InterPro" id="IPR040256">
    <property type="entry name" value="At4g02000-like"/>
</dbReference>
<evidence type="ECO:0000313" key="1">
    <source>
        <dbReference type="EMBL" id="CAI9118947.1"/>
    </source>
</evidence>
<keyword evidence="2" id="KW-1185">Reference proteome</keyword>
<dbReference type="PROSITE" id="PS51257">
    <property type="entry name" value="PROKAR_LIPOPROTEIN"/>
    <property type="match status" value="1"/>
</dbReference>
<accession>A0AAV1EGU9</accession>